<name>A0A0W1KLF7_9ACTO</name>
<dbReference type="AlphaFoldDB" id="A0A0W1KLF7"/>
<evidence type="ECO:0000313" key="2">
    <source>
        <dbReference type="EMBL" id="KTF04678.1"/>
    </source>
</evidence>
<dbReference type="InterPro" id="IPR009061">
    <property type="entry name" value="DNA-bd_dom_put_sf"/>
</dbReference>
<feature type="region of interest" description="Disordered" evidence="1">
    <location>
        <begin position="58"/>
        <end position="77"/>
    </location>
</feature>
<gene>
    <name evidence="2" type="ORF">AQZ59_00668</name>
</gene>
<dbReference type="Gene3D" id="1.10.10.10">
    <property type="entry name" value="Winged helix-like DNA-binding domain superfamily/Winged helix DNA-binding domain"/>
    <property type="match status" value="1"/>
</dbReference>
<dbReference type="Proteomes" id="UP000054404">
    <property type="component" value="Unassembled WGS sequence"/>
</dbReference>
<protein>
    <submittedName>
        <fullName evidence="2">Helix-turn-helix domain protein</fullName>
    </submittedName>
</protein>
<dbReference type="InterPro" id="IPR010093">
    <property type="entry name" value="SinI_DNA-bd"/>
</dbReference>
<feature type="compositionally biased region" description="Basic and acidic residues" evidence="1">
    <location>
        <begin position="63"/>
        <end position="77"/>
    </location>
</feature>
<dbReference type="EMBL" id="LNIZ01000002">
    <property type="protein sequence ID" value="KTF04678.1"/>
    <property type="molecule type" value="Genomic_DNA"/>
</dbReference>
<dbReference type="InterPro" id="IPR036388">
    <property type="entry name" value="WH-like_DNA-bd_sf"/>
</dbReference>
<dbReference type="STRING" id="59561.AQZ59_00668"/>
<proteinExistence type="predicted"/>
<sequence length="77" mass="9096">MMSEAELENWVTMKEAQAHLGVRRETITKWIVTHNLPAYKVGRVWKFKLSEIDEWVRTGQAAEEPHPNNTHEPKEER</sequence>
<organism evidence="2 3">
    <name type="scientific">Trueperella bernardiae</name>
    <dbReference type="NCBI Taxonomy" id="59561"/>
    <lineage>
        <taxon>Bacteria</taxon>
        <taxon>Bacillati</taxon>
        <taxon>Actinomycetota</taxon>
        <taxon>Actinomycetes</taxon>
        <taxon>Actinomycetales</taxon>
        <taxon>Actinomycetaceae</taxon>
        <taxon>Trueperella</taxon>
    </lineage>
</organism>
<accession>A0A0W1KLF7</accession>
<keyword evidence="3" id="KW-1185">Reference proteome</keyword>
<dbReference type="Pfam" id="PF12728">
    <property type="entry name" value="HTH_17"/>
    <property type="match status" value="1"/>
</dbReference>
<dbReference type="InterPro" id="IPR041657">
    <property type="entry name" value="HTH_17"/>
</dbReference>
<evidence type="ECO:0000256" key="1">
    <source>
        <dbReference type="SAM" id="MobiDB-lite"/>
    </source>
</evidence>
<reference evidence="2 3" key="1">
    <citation type="submission" date="2015-11" db="EMBL/GenBank/DDBJ databases">
        <title>Draft Genome Sequence of the Type Strain Trueperella bernardiae LCDC 89-0504T, Isolated from Blood Culture.</title>
        <authorList>
            <person name="Bernier A.-M."/>
            <person name="Bernard K."/>
        </authorList>
    </citation>
    <scope>NUCLEOTIDE SEQUENCE [LARGE SCALE GENOMIC DNA]</scope>
    <source>
        <strain evidence="2 3">LCDC 89-0504</strain>
    </source>
</reference>
<dbReference type="PATRIC" id="fig|59561.3.peg.661"/>
<dbReference type="SUPFAM" id="SSF46955">
    <property type="entry name" value="Putative DNA-binding domain"/>
    <property type="match status" value="1"/>
</dbReference>
<evidence type="ECO:0000313" key="3">
    <source>
        <dbReference type="Proteomes" id="UP000054404"/>
    </source>
</evidence>
<comment type="caution">
    <text evidence="2">The sequence shown here is derived from an EMBL/GenBank/DDBJ whole genome shotgun (WGS) entry which is preliminary data.</text>
</comment>
<dbReference type="GO" id="GO:0003677">
    <property type="term" value="F:DNA binding"/>
    <property type="evidence" value="ECO:0007669"/>
    <property type="project" value="InterPro"/>
</dbReference>
<dbReference type="RefSeq" id="WP_236698649.1">
    <property type="nucleotide sequence ID" value="NZ_CP127099.1"/>
</dbReference>
<dbReference type="NCBIfam" id="TIGR01764">
    <property type="entry name" value="excise"/>
    <property type="match status" value="1"/>
</dbReference>